<feature type="compositionally biased region" description="Polar residues" evidence="1">
    <location>
        <begin position="7"/>
        <end position="22"/>
    </location>
</feature>
<protein>
    <submittedName>
        <fullName evidence="2">Uncharacterized protein</fullName>
    </submittedName>
</protein>
<comment type="caution">
    <text evidence="2">The sequence shown here is derived from an EMBL/GenBank/DDBJ whole genome shotgun (WGS) entry which is preliminary data.</text>
</comment>
<proteinExistence type="predicted"/>
<evidence type="ECO:0000256" key="1">
    <source>
        <dbReference type="SAM" id="MobiDB-lite"/>
    </source>
</evidence>
<reference evidence="2" key="2">
    <citation type="submission" date="2022-01" db="EMBL/GenBank/DDBJ databases">
        <authorList>
            <person name="Yamashiro T."/>
            <person name="Shiraishi A."/>
            <person name="Satake H."/>
            <person name="Nakayama K."/>
        </authorList>
    </citation>
    <scope>NUCLEOTIDE SEQUENCE</scope>
</reference>
<keyword evidence="3" id="KW-1185">Reference proteome</keyword>
<sequence length="196" mass="22018">MYGCFNPLQSQNQKPKGPNGNTFHPHHRPTTTTTTLLKNCFFLDSTAQPPPPTTVRQPEDVEDVDDELEDLKKEENDELLLADESIENCDVYDDDDDETIFVNFCGRVYQVYKGSSGCGSKSQGAVIVAHSEITFDGTDIRKLLSNKIELDKNIDNEFKLYEPKMEKHSLGEVINIVAHSKFTVLLPNGSNRVTSH</sequence>
<dbReference type="EMBL" id="BQNB010010284">
    <property type="protein sequence ID" value="GJS75167.1"/>
    <property type="molecule type" value="Genomic_DNA"/>
</dbReference>
<accession>A0ABQ4YCQ4</accession>
<gene>
    <name evidence="2" type="ORF">Tco_0725048</name>
</gene>
<organism evidence="2 3">
    <name type="scientific">Tanacetum coccineum</name>
    <dbReference type="NCBI Taxonomy" id="301880"/>
    <lineage>
        <taxon>Eukaryota</taxon>
        <taxon>Viridiplantae</taxon>
        <taxon>Streptophyta</taxon>
        <taxon>Embryophyta</taxon>
        <taxon>Tracheophyta</taxon>
        <taxon>Spermatophyta</taxon>
        <taxon>Magnoliopsida</taxon>
        <taxon>eudicotyledons</taxon>
        <taxon>Gunneridae</taxon>
        <taxon>Pentapetalae</taxon>
        <taxon>asterids</taxon>
        <taxon>campanulids</taxon>
        <taxon>Asterales</taxon>
        <taxon>Asteraceae</taxon>
        <taxon>Asteroideae</taxon>
        <taxon>Anthemideae</taxon>
        <taxon>Anthemidinae</taxon>
        <taxon>Tanacetum</taxon>
    </lineage>
</organism>
<reference evidence="2" key="1">
    <citation type="journal article" date="2022" name="Int. J. Mol. Sci.">
        <title>Draft Genome of Tanacetum Coccineum: Genomic Comparison of Closely Related Tanacetum-Family Plants.</title>
        <authorList>
            <person name="Yamashiro T."/>
            <person name="Shiraishi A."/>
            <person name="Nakayama K."/>
            <person name="Satake H."/>
        </authorList>
    </citation>
    <scope>NUCLEOTIDE SEQUENCE</scope>
</reference>
<dbReference type="Proteomes" id="UP001151760">
    <property type="component" value="Unassembled WGS sequence"/>
</dbReference>
<feature type="region of interest" description="Disordered" evidence="1">
    <location>
        <begin position="1"/>
        <end position="30"/>
    </location>
</feature>
<evidence type="ECO:0000313" key="3">
    <source>
        <dbReference type="Proteomes" id="UP001151760"/>
    </source>
</evidence>
<name>A0ABQ4YCQ4_9ASTR</name>
<evidence type="ECO:0000313" key="2">
    <source>
        <dbReference type="EMBL" id="GJS75167.1"/>
    </source>
</evidence>